<dbReference type="CDD" id="cd01335">
    <property type="entry name" value="Radical_SAM"/>
    <property type="match status" value="1"/>
</dbReference>
<dbReference type="InterPro" id="IPR058240">
    <property type="entry name" value="rSAM_sf"/>
</dbReference>
<dbReference type="GO" id="GO:0046872">
    <property type="term" value="F:metal ion binding"/>
    <property type="evidence" value="ECO:0007669"/>
    <property type="project" value="UniProtKB-KW"/>
</dbReference>
<keyword evidence="1" id="KW-0949">S-adenosyl-L-methionine</keyword>
<evidence type="ECO:0000256" key="3">
    <source>
        <dbReference type="ARBA" id="ARBA00023004"/>
    </source>
</evidence>
<keyword evidence="3" id="KW-0408">Iron</keyword>
<evidence type="ECO:0000259" key="5">
    <source>
        <dbReference type="PROSITE" id="PS51918"/>
    </source>
</evidence>
<protein>
    <submittedName>
        <fullName evidence="6">Radical SAM protein</fullName>
    </submittedName>
</protein>
<keyword evidence="7" id="KW-1185">Reference proteome</keyword>
<dbReference type="GO" id="GO:0051536">
    <property type="term" value="F:iron-sulfur cluster binding"/>
    <property type="evidence" value="ECO:0007669"/>
    <property type="project" value="UniProtKB-KW"/>
</dbReference>
<dbReference type="Pfam" id="PF04055">
    <property type="entry name" value="Radical_SAM"/>
    <property type="match status" value="1"/>
</dbReference>
<reference evidence="6 7" key="1">
    <citation type="submission" date="2018-06" db="EMBL/GenBank/DDBJ databases">
        <title>Comparative genomics of Brasilonema spp. strains.</title>
        <authorList>
            <person name="Alvarenga D.O."/>
            <person name="Fiore M.F."/>
            <person name="Varani A.M."/>
        </authorList>
    </citation>
    <scope>NUCLEOTIDE SEQUENCE [LARGE SCALE GENOMIC DNA]</scope>
    <source>
        <strain evidence="6 7">CENA114</strain>
    </source>
</reference>
<dbReference type="InterPro" id="IPR013785">
    <property type="entry name" value="Aldolase_TIM"/>
</dbReference>
<evidence type="ECO:0000256" key="2">
    <source>
        <dbReference type="ARBA" id="ARBA00022723"/>
    </source>
</evidence>
<dbReference type="RefSeq" id="WP_171977576.1">
    <property type="nucleotide sequence ID" value="NZ_CAWOXK010000001.1"/>
</dbReference>
<dbReference type="EMBL" id="CP030118">
    <property type="protein sequence ID" value="QDL11092.1"/>
    <property type="molecule type" value="Genomic_DNA"/>
</dbReference>
<keyword evidence="2" id="KW-0479">Metal-binding</keyword>
<dbReference type="InterPro" id="IPR007197">
    <property type="entry name" value="rSAM"/>
</dbReference>
<evidence type="ECO:0000313" key="6">
    <source>
        <dbReference type="EMBL" id="QDL11092.1"/>
    </source>
</evidence>
<dbReference type="AlphaFoldDB" id="A0A856MKL2"/>
<accession>A0A856MKL2</accession>
<dbReference type="InterPro" id="IPR050377">
    <property type="entry name" value="Radical_SAM_PqqE_MftC-like"/>
</dbReference>
<evidence type="ECO:0000256" key="4">
    <source>
        <dbReference type="ARBA" id="ARBA00023014"/>
    </source>
</evidence>
<dbReference type="KEGG" id="bsen:DP114_27205"/>
<dbReference type="PANTHER" id="PTHR11228">
    <property type="entry name" value="RADICAL SAM DOMAIN PROTEIN"/>
    <property type="match status" value="1"/>
</dbReference>
<dbReference type="SUPFAM" id="SSF102114">
    <property type="entry name" value="Radical SAM enzymes"/>
    <property type="match status" value="1"/>
</dbReference>
<sequence>MPHSNSVLQSKRRSLWQMALQGFLDGGPSTCQFAITSACNARCGFCNFAVDKLPIDLRHSVTLDDAKLAAEILYRNGVYFLIYVGGEPMLHPHLTEMIAHASSIGMAPMLVTNGSLLTPKRIDEMADAGLLGVFISIDAAAALEHEQNRGLMGVCARIRDANTHLSRRGIGTTASVTMSRLIEDYQKLPPFLKSLGFDSVTFSYPLTTLASSYLGYAESHLVDYTVEELHERFENVKALKRDFRVVNPTSSIEDMQRHLSGEPEQFACLGGWKLFYLDWHLNLYRCHNWDQPLCHITEFDGSQRVRDGCTACMMDCYRDSSVMQHIGVAVSDGVQAAAQGKFKQALKHWFNRKNLLSLKAVLEEASWLRQL</sequence>
<dbReference type="GO" id="GO:0003824">
    <property type="term" value="F:catalytic activity"/>
    <property type="evidence" value="ECO:0007669"/>
    <property type="project" value="InterPro"/>
</dbReference>
<organism evidence="6 7">
    <name type="scientific">Brasilonema sennae CENA114</name>
    <dbReference type="NCBI Taxonomy" id="415709"/>
    <lineage>
        <taxon>Bacteria</taxon>
        <taxon>Bacillati</taxon>
        <taxon>Cyanobacteriota</taxon>
        <taxon>Cyanophyceae</taxon>
        <taxon>Nostocales</taxon>
        <taxon>Scytonemataceae</taxon>
        <taxon>Brasilonema</taxon>
        <taxon>Bromeliae group (in: Brasilonema)</taxon>
    </lineage>
</organism>
<proteinExistence type="predicted"/>
<evidence type="ECO:0000256" key="1">
    <source>
        <dbReference type="ARBA" id="ARBA00022691"/>
    </source>
</evidence>
<name>A0A856MKL2_9CYAN</name>
<dbReference type="Gene3D" id="3.20.20.70">
    <property type="entry name" value="Aldolase class I"/>
    <property type="match status" value="1"/>
</dbReference>
<gene>
    <name evidence="6" type="ORF">DP114_27205</name>
</gene>
<dbReference type="SFLD" id="SFLDG01067">
    <property type="entry name" value="SPASM/twitch_domain_containing"/>
    <property type="match status" value="1"/>
</dbReference>
<evidence type="ECO:0000313" key="7">
    <source>
        <dbReference type="Proteomes" id="UP000503129"/>
    </source>
</evidence>
<keyword evidence="4" id="KW-0411">Iron-sulfur</keyword>
<feature type="domain" description="Radical SAM core" evidence="5">
    <location>
        <begin position="25"/>
        <end position="247"/>
    </location>
</feature>
<dbReference type="PROSITE" id="PS51918">
    <property type="entry name" value="RADICAL_SAM"/>
    <property type="match status" value="1"/>
</dbReference>
<dbReference type="SFLD" id="SFLDS00029">
    <property type="entry name" value="Radical_SAM"/>
    <property type="match status" value="1"/>
</dbReference>
<dbReference type="PANTHER" id="PTHR11228:SF7">
    <property type="entry name" value="PQQA PEPTIDE CYCLASE"/>
    <property type="match status" value="1"/>
</dbReference>
<dbReference type="Proteomes" id="UP000503129">
    <property type="component" value="Chromosome"/>
</dbReference>